<keyword evidence="5" id="KW-1185">Reference proteome</keyword>
<dbReference type="STRING" id="153721.MYP_4381"/>
<evidence type="ECO:0000313" key="4">
    <source>
        <dbReference type="EMBL" id="GAL87151.1"/>
    </source>
</evidence>
<gene>
    <name evidence="4" type="ORF">MYP_4381</name>
</gene>
<keyword evidence="2" id="KW-0238">DNA-binding</keyword>
<keyword evidence="3" id="KW-0804">Transcription</keyword>
<organism evidence="4 5">
    <name type="scientific">Sporocytophaga myxococcoides</name>
    <dbReference type="NCBI Taxonomy" id="153721"/>
    <lineage>
        <taxon>Bacteria</taxon>
        <taxon>Pseudomonadati</taxon>
        <taxon>Bacteroidota</taxon>
        <taxon>Cytophagia</taxon>
        <taxon>Cytophagales</taxon>
        <taxon>Cytophagaceae</taxon>
        <taxon>Sporocytophaga</taxon>
    </lineage>
</organism>
<evidence type="ECO:0000256" key="2">
    <source>
        <dbReference type="ARBA" id="ARBA00023125"/>
    </source>
</evidence>
<reference evidence="4 5" key="1">
    <citation type="submission" date="2014-09" db="EMBL/GenBank/DDBJ databases">
        <title>Sporocytophaga myxococcoides PG-01 genome sequencing.</title>
        <authorList>
            <person name="Liu L."/>
            <person name="Gao P.J."/>
            <person name="Chen G.J."/>
            <person name="Wang L.S."/>
        </authorList>
    </citation>
    <scope>NUCLEOTIDE SEQUENCE [LARGE SCALE GENOMIC DNA]</scope>
    <source>
        <strain evidence="4 5">PG-01</strain>
    </source>
</reference>
<dbReference type="AlphaFoldDB" id="A0A098LJH7"/>
<dbReference type="InterPro" id="IPR036390">
    <property type="entry name" value="WH_DNA-bd_sf"/>
</dbReference>
<dbReference type="InterPro" id="IPR052362">
    <property type="entry name" value="HTH-GbsR_regulator"/>
</dbReference>
<dbReference type="InterPro" id="IPR036388">
    <property type="entry name" value="WH-like_DNA-bd_sf"/>
</dbReference>
<comment type="caution">
    <text evidence="4">The sequence shown here is derived from an EMBL/GenBank/DDBJ whole genome shotgun (WGS) entry which is preliminary data.</text>
</comment>
<proteinExistence type="predicted"/>
<dbReference type="EMBL" id="BBLT01000011">
    <property type="protein sequence ID" value="GAL87151.1"/>
    <property type="molecule type" value="Genomic_DNA"/>
</dbReference>
<dbReference type="Gene3D" id="1.10.287.160">
    <property type="entry name" value="HR1 repeat"/>
    <property type="match status" value="1"/>
</dbReference>
<evidence type="ECO:0000313" key="5">
    <source>
        <dbReference type="Proteomes" id="UP000030185"/>
    </source>
</evidence>
<dbReference type="PANTHER" id="PTHR38465">
    <property type="entry name" value="HTH-TYPE TRANSCRIPTIONAL REGULATOR MJ1563-RELATED"/>
    <property type="match status" value="1"/>
</dbReference>
<dbReference type="eggNOG" id="COG1510">
    <property type="taxonomic scope" value="Bacteria"/>
</dbReference>
<evidence type="ECO:0008006" key="6">
    <source>
        <dbReference type="Google" id="ProtNLM"/>
    </source>
</evidence>
<sequence>MQPVPARILGLLLVSDKTELSFEEIQNSLKISKSSTSASLNLLISLNRIEYITYSGVRKRYFRLKIFNWKEDMKKKMEEISEISTLFKEVIKQRSKSTKEFNQSLYEIVDFFDFFNDEVPAIFKKWEQKHKKNKEVK</sequence>
<dbReference type="Gene3D" id="1.10.10.10">
    <property type="entry name" value="Winged helix-like DNA-binding domain superfamily/Winged helix DNA-binding domain"/>
    <property type="match status" value="1"/>
</dbReference>
<name>A0A098LJH7_9BACT</name>
<dbReference type="GO" id="GO:0003677">
    <property type="term" value="F:DNA binding"/>
    <property type="evidence" value="ECO:0007669"/>
    <property type="project" value="UniProtKB-KW"/>
</dbReference>
<accession>A0A098LJH7</accession>
<evidence type="ECO:0000256" key="1">
    <source>
        <dbReference type="ARBA" id="ARBA00023015"/>
    </source>
</evidence>
<keyword evidence="1" id="KW-0805">Transcription regulation</keyword>
<protein>
    <recommendedName>
        <fullName evidence="6">Transcriptional regulator</fullName>
    </recommendedName>
</protein>
<dbReference type="Proteomes" id="UP000030185">
    <property type="component" value="Unassembled WGS sequence"/>
</dbReference>
<dbReference type="SUPFAM" id="SSF46785">
    <property type="entry name" value="Winged helix' DNA-binding domain"/>
    <property type="match status" value="1"/>
</dbReference>
<evidence type="ECO:0000256" key="3">
    <source>
        <dbReference type="ARBA" id="ARBA00023163"/>
    </source>
</evidence>
<dbReference type="PANTHER" id="PTHR38465:SF2">
    <property type="entry name" value="HTH-TYPE TRANSCRIPTIONAL REGULATOR MMPR5"/>
    <property type="match status" value="1"/>
</dbReference>